<dbReference type="InterPro" id="IPR050418">
    <property type="entry name" value="D-iso_2-hydroxyacid_DH_PdxB"/>
</dbReference>
<dbReference type="PROSITE" id="PS00671">
    <property type="entry name" value="D_2_HYDROXYACID_DH_3"/>
    <property type="match status" value="1"/>
</dbReference>
<dbReference type="Pfam" id="PF02826">
    <property type="entry name" value="2-Hacid_dh_C"/>
    <property type="match status" value="1"/>
</dbReference>
<dbReference type="SUPFAM" id="SSF51735">
    <property type="entry name" value="NAD(P)-binding Rossmann-fold domains"/>
    <property type="match status" value="1"/>
</dbReference>
<proteinExistence type="inferred from homology"/>
<dbReference type="PANTHER" id="PTHR43761:SF1">
    <property type="entry name" value="D-ISOMER SPECIFIC 2-HYDROXYACID DEHYDROGENASE CATALYTIC DOMAIN-CONTAINING PROTEIN-RELATED"/>
    <property type="match status" value="1"/>
</dbReference>
<dbReference type="PANTHER" id="PTHR43761">
    <property type="entry name" value="D-ISOMER SPECIFIC 2-HYDROXYACID DEHYDROGENASE FAMILY PROTEIN (AFU_ORTHOLOGUE AFUA_1G13630)"/>
    <property type="match status" value="1"/>
</dbReference>
<sequence>GIKDVSFDELLETSDIVSVHCPLNPQSENMFDKNAFAKMKQGALFVNTARGGVMVEEDLLEALESGHLGGAAVDTLKVEPMVEDCILMGAKNCIITPHIAWAPVETRERLMGIVSDNIKNFLNGTPTNKVN</sequence>
<feature type="domain" description="D-isomer specific 2-hydroxyacid dehydrogenase NAD-binding" evidence="4">
    <location>
        <begin position="2"/>
        <end position="100"/>
    </location>
</feature>
<accession>K1T952</accession>
<evidence type="ECO:0000256" key="3">
    <source>
        <dbReference type="ARBA" id="ARBA00023027"/>
    </source>
</evidence>
<protein>
    <submittedName>
        <fullName evidence="5">Lactate dehydrogenase</fullName>
    </submittedName>
</protein>
<reference evidence="5" key="1">
    <citation type="journal article" date="2013" name="Environ. Microbiol.">
        <title>Microbiota from the distal guts of lean and obese adolescents exhibit partial functional redundancy besides clear differences in community structure.</title>
        <authorList>
            <person name="Ferrer M."/>
            <person name="Ruiz A."/>
            <person name="Lanza F."/>
            <person name="Haange S.B."/>
            <person name="Oberbach A."/>
            <person name="Till H."/>
            <person name="Bargiela R."/>
            <person name="Campoy C."/>
            <person name="Segura M.T."/>
            <person name="Richter M."/>
            <person name="von Bergen M."/>
            <person name="Seifert J."/>
            <person name="Suarez A."/>
        </authorList>
    </citation>
    <scope>NUCLEOTIDE SEQUENCE</scope>
</reference>
<evidence type="ECO:0000256" key="2">
    <source>
        <dbReference type="ARBA" id="ARBA00023002"/>
    </source>
</evidence>
<keyword evidence="2" id="KW-0560">Oxidoreductase</keyword>
<evidence type="ECO:0000256" key="1">
    <source>
        <dbReference type="ARBA" id="ARBA00005854"/>
    </source>
</evidence>
<dbReference type="InterPro" id="IPR006140">
    <property type="entry name" value="D-isomer_DH_NAD-bd"/>
</dbReference>
<gene>
    <name evidence="5" type="ORF">OBE_06131</name>
</gene>
<dbReference type="Gene3D" id="3.40.50.720">
    <property type="entry name" value="NAD(P)-binding Rossmann-like Domain"/>
    <property type="match status" value="2"/>
</dbReference>
<name>K1T952_9ZZZZ</name>
<dbReference type="PROSITE" id="PS00670">
    <property type="entry name" value="D_2_HYDROXYACID_DH_2"/>
    <property type="match status" value="1"/>
</dbReference>
<evidence type="ECO:0000313" key="5">
    <source>
        <dbReference type="EMBL" id="EKC66083.1"/>
    </source>
</evidence>
<feature type="non-terminal residue" evidence="5">
    <location>
        <position position="1"/>
    </location>
</feature>
<keyword evidence="3" id="KW-0520">NAD</keyword>
<comment type="similarity">
    <text evidence="1">Belongs to the D-isomer specific 2-hydroxyacid dehydrogenase family.</text>
</comment>
<dbReference type="InterPro" id="IPR029753">
    <property type="entry name" value="D-isomer_DH_CS"/>
</dbReference>
<dbReference type="InterPro" id="IPR036291">
    <property type="entry name" value="NAD(P)-bd_dom_sf"/>
</dbReference>
<dbReference type="AlphaFoldDB" id="K1T952"/>
<dbReference type="EMBL" id="AJWZ01004206">
    <property type="protein sequence ID" value="EKC66083.1"/>
    <property type="molecule type" value="Genomic_DNA"/>
</dbReference>
<evidence type="ECO:0000259" key="4">
    <source>
        <dbReference type="Pfam" id="PF02826"/>
    </source>
</evidence>
<dbReference type="GO" id="GO:0051287">
    <property type="term" value="F:NAD binding"/>
    <property type="evidence" value="ECO:0007669"/>
    <property type="project" value="InterPro"/>
</dbReference>
<organism evidence="5">
    <name type="scientific">human gut metagenome</name>
    <dbReference type="NCBI Taxonomy" id="408170"/>
    <lineage>
        <taxon>unclassified sequences</taxon>
        <taxon>metagenomes</taxon>
        <taxon>organismal metagenomes</taxon>
    </lineage>
</organism>
<comment type="caution">
    <text evidence="5">The sequence shown here is derived from an EMBL/GenBank/DDBJ whole genome shotgun (WGS) entry which is preliminary data.</text>
</comment>
<dbReference type="GO" id="GO:0016491">
    <property type="term" value="F:oxidoreductase activity"/>
    <property type="evidence" value="ECO:0007669"/>
    <property type="project" value="UniProtKB-KW"/>
</dbReference>